<reference evidence="4 5" key="1">
    <citation type="submission" date="2022-03" db="EMBL/GenBank/DDBJ databases">
        <title>Parabacteroides sp. nov. isolated from swine feces.</title>
        <authorList>
            <person name="Bak J.E."/>
        </authorList>
    </citation>
    <scope>NUCLEOTIDE SEQUENCE [LARGE SCALE GENOMIC DNA]</scope>
    <source>
        <strain evidence="4 5">AGMB00274</strain>
    </source>
</reference>
<feature type="region of interest" description="Disordered" evidence="1">
    <location>
        <begin position="191"/>
        <end position="210"/>
    </location>
</feature>
<dbReference type="Proteomes" id="UP001165444">
    <property type="component" value="Unassembled WGS sequence"/>
</dbReference>
<dbReference type="CDD" id="cd12190">
    <property type="entry name" value="Bacova_04320_like"/>
    <property type="match status" value="1"/>
</dbReference>
<dbReference type="InterPro" id="IPR027823">
    <property type="entry name" value="DUF4468"/>
</dbReference>
<comment type="caution">
    <text evidence="4">The sequence shown here is derived from an EMBL/GenBank/DDBJ whole genome shotgun (WGS) entry which is preliminary data.</text>
</comment>
<evidence type="ECO:0000313" key="4">
    <source>
        <dbReference type="EMBL" id="MCJ2381052.1"/>
    </source>
</evidence>
<evidence type="ECO:0000313" key="5">
    <source>
        <dbReference type="Proteomes" id="UP001165444"/>
    </source>
</evidence>
<dbReference type="EMBL" id="JAKZMM010000025">
    <property type="protein sequence ID" value="MCJ2381052.1"/>
    <property type="molecule type" value="Genomic_DNA"/>
</dbReference>
<feature type="domain" description="DUF4468" evidence="3">
    <location>
        <begin position="37"/>
        <end position="124"/>
    </location>
</feature>
<feature type="compositionally biased region" description="Basic and acidic residues" evidence="1">
    <location>
        <begin position="196"/>
        <end position="207"/>
    </location>
</feature>
<organism evidence="4 5">
    <name type="scientific">Parabacteroides faecalis</name>
    <dbReference type="NCBI Taxonomy" id="2924040"/>
    <lineage>
        <taxon>Bacteria</taxon>
        <taxon>Pseudomonadati</taxon>
        <taxon>Bacteroidota</taxon>
        <taxon>Bacteroidia</taxon>
        <taxon>Bacteroidales</taxon>
        <taxon>Tannerellaceae</taxon>
        <taxon>Parabacteroides</taxon>
    </lineage>
</organism>
<proteinExistence type="predicted"/>
<keyword evidence="5" id="KW-1185">Reference proteome</keyword>
<sequence>MKHLFLLLAFLPFFLSAQEDAKYLEGAVPVENGKVVFTKEIQIPSLSQNEVYETALKWAEERFNNEDCRVVYQNRDKGEMAATGKEYIIFSSTALSLDRSKMSYQVLIYCQDQLCTIKLTNIRYDYDVAYQREPEKYIAEEWITDENSIRKGKLNRISGKFRRKTIDFADELFTGAMNAFGQQAMQTQAVTPTPSKEAETAPVKETKPAAQSGAILNAPEGFTRMDAGNIPNTLKQLLPDSDMRIKMADNNLNESKAEWKGISTLFGKEIASFSADANSAFCKGVKEGEIYTIQFSKKPFSQDAVWMILECKMQGLTPDGNNQTVIGEIVNVWIK</sequence>
<protein>
    <submittedName>
        <fullName evidence="4">DUF4468 domain-containing protein</fullName>
    </submittedName>
</protein>
<dbReference type="RefSeq" id="WP_243325390.1">
    <property type="nucleotide sequence ID" value="NZ_JAKZMM010000025.1"/>
</dbReference>
<evidence type="ECO:0000259" key="3">
    <source>
        <dbReference type="Pfam" id="PF14730"/>
    </source>
</evidence>
<name>A0ABT0C210_9BACT</name>
<accession>A0ABT0C210</accession>
<evidence type="ECO:0000256" key="1">
    <source>
        <dbReference type="SAM" id="MobiDB-lite"/>
    </source>
</evidence>
<feature type="signal peptide" evidence="2">
    <location>
        <begin position="1"/>
        <end position="17"/>
    </location>
</feature>
<gene>
    <name evidence="4" type="ORF">MUN53_10580</name>
</gene>
<dbReference type="Gene3D" id="3.30.530.80">
    <property type="match status" value="1"/>
</dbReference>
<feature type="chain" id="PRO_5047214302" evidence="2">
    <location>
        <begin position="18"/>
        <end position="335"/>
    </location>
</feature>
<evidence type="ECO:0000256" key="2">
    <source>
        <dbReference type="SAM" id="SignalP"/>
    </source>
</evidence>
<keyword evidence="2" id="KW-0732">Signal</keyword>
<dbReference type="Pfam" id="PF14730">
    <property type="entry name" value="DUF4468"/>
    <property type="match status" value="1"/>
</dbReference>